<evidence type="ECO:0000313" key="2">
    <source>
        <dbReference type="Proteomes" id="UP000188937"/>
    </source>
</evidence>
<dbReference type="EMBL" id="CP014692">
    <property type="protein sequence ID" value="AQS84362.1"/>
    <property type="molecule type" value="Genomic_DNA"/>
</dbReference>
<accession>A0A1U9KEZ6</accession>
<dbReference type="AlphaFoldDB" id="A0A1U9KEZ6"/>
<evidence type="ECO:0000313" key="1">
    <source>
        <dbReference type="EMBL" id="AQS84362.1"/>
    </source>
</evidence>
<reference evidence="1 2" key="1">
    <citation type="submission" date="2016-03" db="EMBL/GenBank/DDBJ databases">
        <title>Acetic acid bacteria sequencing.</title>
        <authorList>
            <person name="Brandt J."/>
            <person name="Jakob F."/>
            <person name="Vogel R.F."/>
        </authorList>
    </citation>
    <scope>NUCLEOTIDE SEQUENCE [LARGE SCALE GENOMIC DNA]</scope>
    <source>
        <strain evidence="1 2">TMW2.1153</strain>
    </source>
</reference>
<keyword evidence="2" id="KW-1185">Reference proteome</keyword>
<dbReference type="Proteomes" id="UP000188937">
    <property type="component" value="Chromosome"/>
</dbReference>
<proteinExistence type="predicted"/>
<dbReference type="RefSeq" id="WP_077812405.1">
    <property type="nucleotide sequence ID" value="NZ_CP014692.1"/>
</dbReference>
<name>A0A1U9KEZ6_ACEAC</name>
<sequence length="416" mass="43197">MVQNATDYFTGKTSTDFLDPTNWSAGELPTDYHEINVTGAETAPVTAVIGSTYSTEVPSLTIGDYGTLKITACDGSDASATPVFTAESMQIFGTGSLVIDTSSPVDLGINEISGTLTINDSSNVTITTQGLSGNGTINLNHSTLGTEAAGVGVDYAMTVNLKGGSTLYTLGNRTGDVVNFDPSTQNMVVFDQSYSTISTVFNNVSANSEFAINGSSGVIPVSASYTANSNGSYSLTIETSTNQTITLSDINTESGYTPGSLTVTLDKAGDYVIADSSLSSSTVSGWPPGHDHTSSCDTNNGGGCHNGGSEHHHSHHGGCPTFWDHGSCNTPSPLPWNGSGSCSSSFDPQHDSNFWNCVAKDHYSGFGWCPSSSSTTQQGSCGTHLDNWHGSCGTTAAFPPGCDQHTHWTAAFSHAC</sequence>
<organism evidence="1 2">
    <name type="scientific">Acetobacter aceti</name>
    <dbReference type="NCBI Taxonomy" id="435"/>
    <lineage>
        <taxon>Bacteria</taxon>
        <taxon>Pseudomonadati</taxon>
        <taxon>Pseudomonadota</taxon>
        <taxon>Alphaproteobacteria</taxon>
        <taxon>Acetobacterales</taxon>
        <taxon>Acetobacteraceae</taxon>
        <taxon>Acetobacter</taxon>
        <taxon>Acetobacter subgen. Acetobacter</taxon>
    </lineage>
</organism>
<protein>
    <submittedName>
        <fullName evidence="1">Uncharacterized protein</fullName>
    </submittedName>
</protein>
<dbReference type="KEGG" id="aace:A0U92_05770"/>
<gene>
    <name evidence="1" type="ORF">A0U92_05770</name>
</gene>
<dbReference type="OrthoDB" id="7284755at2"/>